<feature type="transmembrane region" description="Helical" evidence="1">
    <location>
        <begin position="20"/>
        <end position="47"/>
    </location>
</feature>
<gene>
    <name evidence="2" type="ORF">BDV96DRAFT_639578</name>
</gene>
<keyword evidence="1" id="KW-0472">Membrane</keyword>
<reference evidence="2" key="1">
    <citation type="journal article" date="2020" name="Stud. Mycol.">
        <title>101 Dothideomycetes genomes: a test case for predicting lifestyles and emergence of pathogens.</title>
        <authorList>
            <person name="Haridas S."/>
            <person name="Albert R."/>
            <person name="Binder M."/>
            <person name="Bloem J."/>
            <person name="Labutti K."/>
            <person name="Salamov A."/>
            <person name="Andreopoulos B."/>
            <person name="Baker S."/>
            <person name="Barry K."/>
            <person name="Bills G."/>
            <person name="Bluhm B."/>
            <person name="Cannon C."/>
            <person name="Castanera R."/>
            <person name="Culley D."/>
            <person name="Daum C."/>
            <person name="Ezra D."/>
            <person name="Gonzalez J."/>
            <person name="Henrissat B."/>
            <person name="Kuo A."/>
            <person name="Liang C."/>
            <person name="Lipzen A."/>
            <person name="Lutzoni F."/>
            <person name="Magnuson J."/>
            <person name="Mondo S."/>
            <person name="Nolan M."/>
            <person name="Ohm R."/>
            <person name="Pangilinan J."/>
            <person name="Park H.-J."/>
            <person name="Ramirez L."/>
            <person name="Alfaro M."/>
            <person name="Sun H."/>
            <person name="Tritt A."/>
            <person name="Yoshinaga Y."/>
            <person name="Zwiers L.-H."/>
            <person name="Turgeon B."/>
            <person name="Goodwin S."/>
            <person name="Spatafora J."/>
            <person name="Crous P."/>
            <person name="Grigoriev I."/>
        </authorList>
    </citation>
    <scope>NUCLEOTIDE SEQUENCE</scope>
    <source>
        <strain evidence="2">CBS 627.86</strain>
    </source>
</reference>
<keyword evidence="1" id="KW-1133">Transmembrane helix</keyword>
<proteinExistence type="predicted"/>
<keyword evidence="3" id="KW-1185">Reference proteome</keyword>
<dbReference type="OrthoDB" id="3778429at2759"/>
<protein>
    <submittedName>
        <fullName evidence="2">Uncharacterized protein</fullName>
    </submittedName>
</protein>
<dbReference type="AlphaFoldDB" id="A0A6A5ZXB7"/>
<name>A0A6A5ZXB7_9PLEO</name>
<evidence type="ECO:0000313" key="3">
    <source>
        <dbReference type="Proteomes" id="UP000799770"/>
    </source>
</evidence>
<accession>A0A6A5ZXB7</accession>
<sequence length="424" mass="48142">MARWLPAILTSRLPRLRTIILSFIVFCILLTAFFIYFFISILFNYAIPVRRAYFLETEYLYTVGAADLREILPSPSANATSSNAPQKRVRGLIEDVPQLHNWRIPTSSTYDELLGLWFDGLGWGEYKGKEYWIYFGGTHASTTTGSSTNDTSVFRHRYKKNSCEDPPEICDAYNEAFNRISARWHDNLRRPYPTHPASSTALLRYVNCDISPLLCSRNLGLGIKPVQIAHIKIGDACDKSLGTERCPVTWRLFGLPRQESPWTRTIRIALDGGGSTVVPSFPDAEEQMWTLMSHAGAIEGVKYYNDSFPPSASNPLWSIRVQVDPIPGEMRAHWSQRRGLGHWGTLRAAWLSSLVGMPRELLVRCYLVQWLDMVLNWWDGPPHVAHPQNCKGIEAKYAKHVEVMGTMNKLINEHGVDPKNLFVA</sequence>
<evidence type="ECO:0000313" key="2">
    <source>
        <dbReference type="EMBL" id="KAF2123028.1"/>
    </source>
</evidence>
<organism evidence="2 3">
    <name type="scientific">Lophiotrema nucula</name>
    <dbReference type="NCBI Taxonomy" id="690887"/>
    <lineage>
        <taxon>Eukaryota</taxon>
        <taxon>Fungi</taxon>
        <taxon>Dikarya</taxon>
        <taxon>Ascomycota</taxon>
        <taxon>Pezizomycotina</taxon>
        <taxon>Dothideomycetes</taxon>
        <taxon>Pleosporomycetidae</taxon>
        <taxon>Pleosporales</taxon>
        <taxon>Lophiotremataceae</taxon>
        <taxon>Lophiotrema</taxon>
    </lineage>
</organism>
<dbReference type="Proteomes" id="UP000799770">
    <property type="component" value="Unassembled WGS sequence"/>
</dbReference>
<dbReference type="EMBL" id="ML977310">
    <property type="protein sequence ID" value="KAF2123028.1"/>
    <property type="molecule type" value="Genomic_DNA"/>
</dbReference>
<evidence type="ECO:0000256" key="1">
    <source>
        <dbReference type="SAM" id="Phobius"/>
    </source>
</evidence>
<keyword evidence="1" id="KW-0812">Transmembrane</keyword>